<keyword evidence="7" id="KW-0407">Ion channel</keyword>
<keyword evidence="7" id="KW-0997">Cell inner membrane</keyword>
<dbReference type="InterPro" id="IPR010920">
    <property type="entry name" value="LSM_dom_sf"/>
</dbReference>
<evidence type="ECO:0000259" key="9">
    <source>
        <dbReference type="Pfam" id="PF21082"/>
    </source>
</evidence>
<evidence type="ECO:0000256" key="7">
    <source>
        <dbReference type="RuleBase" id="RU369025"/>
    </source>
</evidence>
<feature type="domain" description="Mechanosensitive ion channel transmembrane helices 2/3" evidence="10">
    <location>
        <begin position="142"/>
        <end position="183"/>
    </location>
</feature>
<evidence type="ECO:0000256" key="2">
    <source>
        <dbReference type="ARBA" id="ARBA00008017"/>
    </source>
</evidence>
<dbReference type="PANTHER" id="PTHR30221:SF1">
    <property type="entry name" value="SMALL-CONDUCTANCE MECHANOSENSITIVE CHANNEL"/>
    <property type="match status" value="1"/>
</dbReference>
<feature type="transmembrane region" description="Helical" evidence="7">
    <location>
        <begin position="91"/>
        <end position="112"/>
    </location>
</feature>
<evidence type="ECO:0000313" key="11">
    <source>
        <dbReference type="EMBL" id="PCI82412.1"/>
    </source>
</evidence>
<dbReference type="SUPFAM" id="SSF82689">
    <property type="entry name" value="Mechanosensitive channel protein MscS (YggB), C-terminal domain"/>
    <property type="match status" value="1"/>
</dbReference>
<feature type="transmembrane region" description="Helical" evidence="7">
    <location>
        <begin position="64"/>
        <end position="85"/>
    </location>
</feature>
<dbReference type="Gene3D" id="1.10.287.1260">
    <property type="match status" value="1"/>
</dbReference>
<keyword evidence="5 7" id="KW-1133">Transmembrane helix</keyword>
<dbReference type="Pfam" id="PF21082">
    <property type="entry name" value="MS_channel_3rd"/>
    <property type="match status" value="1"/>
</dbReference>
<dbReference type="InterPro" id="IPR011014">
    <property type="entry name" value="MscS_channel_TM-2"/>
</dbReference>
<comment type="subcellular location">
    <subcellularLocation>
        <location evidence="7">Cell inner membrane</location>
        <topology evidence="7">Multi-pass membrane protein</topology>
    </subcellularLocation>
    <subcellularLocation>
        <location evidence="1">Cell membrane</location>
        <topology evidence="1">Multi-pass membrane protein</topology>
    </subcellularLocation>
</comment>
<evidence type="ECO:0000259" key="10">
    <source>
        <dbReference type="Pfam" id="PF21088"/>
    </source>
</evidence>
<feature type="transmembrane region" description="Helical" evidence="7">
    <location>
        <begin position="164"/>
        <end position="182"/>
    </location>
</feature>
<sequence>MNEEAATLLAPLLSLVGENVYLQALIPLILGIAAGWVFNNVIITNLKKLASKTNLVVDDHLFNLLQGPLFNSILLVGLSGSVLILAPPEPYLGISFSTIQTFAIVVWVMFLLKSNRIMLTAIARNENRVKAVHHQTLPLFLNLINIFIVVMAVYFIFSAWHIDMTAWLASAGIVGIAVGFAAKDTLANLFSGVFIMADAPYKIGDYVVLDTMERGEITHIGIRSTRMLTRGDVEITIPNSVMGNTKIINESGGPHEKFRCAIAIGVAYGSDIDLVRSILVNIAIAEETVCVDPEPRVRFRVFGASSLDFELLVWIEKPMLRGRVVDILNTEIYHQFRDNNVEIPYSKQDLYIKELPSKE</sequence>
<comment type="caution">
    <text evidence="11">The sequence shown here is derived from an EMBL/GenBank/DDBJ whole genome shotgun (WGS) entry which is preliminary data.</text>
</comment>
<protein>
    <recommendedName>
        <fullName evidence="7">Small-conductance mechanosensitive channel</fullName>
    </recommendedName>
</protein>
<gene>
    <name evidence="11" type="ORF">COB20_00050</name>
</gene>
<evidence type="ECO:0000259" key="8">
    <source>
        <dbReference type="Pfam" id="PF00924"/>
    </source>
</evidence>
<dbReference type="InterPro" id="IPR023408">
    <property type="entry name" value="MscS_beta-dom_sf"/>
</dbReference>
<dbReference type="Gene3D" id="2.30.30.60">
    <property type="match status" value="1"/>
</dbReference>
<keyword evidence="4 7" id="KW-0812">Transmembrane</keyword>
<feature type="transmembrane region" description="Helical" evidence="7">
    <location>
        <begin position="137"/>
        <end position="158"/>
    </location>
</feature>
<dbReference type="InterPro" id="IPR045275">
    <property type="entry name" value="MscS_archaea/bacteria_type"/>
</dbReference>
<feature type="domain" description="Mechanosensitive ion channel MscS" evidence="8">
    <location>
        <begin position="184"/>
        <end position="251"/>
    </location>
</feature>
<dbReference type="Pfam" id="PF21088">
    <property type="entry name" value="MS_channel_1st"/>
    <property type="match status" value="1"/>
</dbReference>
<dbReference type="SUPFAM" id="SSF50182">
    <property type="entry name" value="Sm-like ribonucleoproteins"/>
    <property type="match status" value="1"/>
</dbReference>
<dbReference type="InterPro" id="IPR049142">
    <property type="entry name" value="MS_channel_1st"/>
</dbReference>
<dbReference type="GO" id="GO:0008381">
    <property type="term" value="F:mechanosensitive monoatomic ion channel activity"/>
    <property type="evidence" value="ECO:0007669"/>
    <property type="project" value="InterPro"/>
</dbReference>
<dbReference type="InterPro" id="IPR049278">
    <property type="entry name" value="MS_channel_C"/>
</dbReference>
<dbReference type="SUPFAM" id="SSF82861">
    <property type="entry name" value="Mechanosensitive channel protein MscS (YggB), transmembrane region"/>
    <property type="match status" value="1"/>
</dbReference>
<proteinExistence type="inferred from homology"/>
<accession>A0A2A4XIB4</accession>
<evidence type="ECO:0000256" key="4">
    <source>
        <dbReference type="ARBA" id="ARBA00022692"/>
    </source>
</evidence>
<dbReference type="Proteomes" id="UP000218767">
    <property type="component" value="Unassembled WGS sequence"/>
</dbReference>
<comment type="similarity">
    <text evidence="2 7">Belongs to the MscS (TC 1.A.23) family.</text>
</comment>
<comment type="caution">
    <text evidence="7">Lacks conserved residue(s) required for the propagation of feature annotation.</text>
</comment>
<dbReference type="GO" id="GO:0005886">
    <property type="term" value="C:plasma membrane"/>
    <property type="evidence" value="ECO:0007669"/>
    <property type="project" value="UniProtKB-SubCell"/>
</dbReference>
<dbReference type="Gene3D" id="3.30.70.100">
    <property type="match status" value="1"/>
</dbReference>
<reference evidence="12" key="1">
    <citation type="submission" date="2017-08" db="EMBL/GenBank/DDBJ databases">
        <title>A dynamic microbial community with high functional redundancy inhabits the cold, oxic subseafloor aquifer.</title>
        <authorList>
            <person name="Tully B.J."/>
            <person name="Wheat C.G."/>
            <person name="Glazer B.T."/>
            <person name="Huber J.A."/>
        </authorList>
    </citation>
    <scope>NUCLEOTIDE SEQUENCE [LARGE SCALE GENOMIC DNA]</scope>
</reference>
<evidence type="ECO:0000256" key="1">
    <source>
        <dbReference type="ARBA" id="ARBA00004651"/>
    </source>
</evidence>
<keyword evidence="7" id="KW-0813">Transport</keyword>
<dbReference type="InterPro" id="IPR011066">
    <property type="entry name" value="MscS_channel_C_sf"/>
</dbReference>
<keyword evidence="7" id="KW-0406">Ion transport</keyword>
<dbReference type="Pfam" id="PF00924">
    <property type="entry name" value="MS_channel_2nd"/>
    <property type="match status" value="1"/>
</dbReference>
<evidence type="ECO:0000256" key="3">
    <source>
        <dbReference type="ARBA" id="ARBA00022475"/>
    </source>
</evidence>
<dbReference type="InterPro" id="IPR006685">
    <property type="entry name" value="MscS_channel_2nd"/>
</dbReference>
<dbReference type="PANTHER" id="PTHR30221">
    <property type="entry name" value="SMALL-CONDUCTANCE MECHANOSENSITIVE CHANNEL"/>
    <property type="match status" value="1"/>
</dbReference>
<organism evidence="11 12">
    <name type="scientific">SAR86 cluster bacterium</name>
    <dbReference type="NCBI Taxonomy" id="2030880"/>
    <lineage>
        <taxon>Bacteria</taxon>
        <taxon>Pseudomonadati</taxon>
        <taxon>Pseudomonadota</taxon>
        <taxon>Gammaproteobacteria</taxon>
        <taxon>SAR86 cluster</taxon>
    </lineage>
</organism>
<comment type="function">
    <text evidence="7">Mechanosensitive channel that participates in the regulation of osmotic pressure changes within the cell, opening in response to stretch forces in the membrane lipid bilayer, without the need for other proteins. Contributes to normal resistance to hypoosmotic shock. Forms an ion channel of 1.0 nanosiemens conductance with a slight preference for anions.</text>
</comment>
<evidence type="ECO:0000256" key="6">
    <source>
        <dbReference type="ARBA" id="ARBA00023136"/>
    </source>
</evidence>
<keyword evidence="6 7" id="KW-0472">Membrane</keyword>
<feature type="domain" description="Mechanosensitive ion channel MscS C-terminal" evidence="9">
    <location>
        <begin position="262"/>
        <end position="343"/>
    </location>
</feature>
<evidence type="ECO:0000256" key="5">
    <source>
        <dbReference type="ARBA" id="ARBA00022989"/>
    </source>
</evidence>
<dbReference type="EMBL" id="NVUL01000001">
    <property type="protein sequence ID" value="PCI82412.1"/>
    <property type="molecule type" value="Genomic_DNA"/>
</dbReference>
<evidence type="ECO:0000313" key="12">
    <source>
        <dbReference type="Proteomes" id="UP000218767"/>
    </source>
</evidence>
<keyword evidence="3" id="KW-1003">Cell membrane</keyword>
<name>A0A2A4XIB4_9GAMM</name>
<dbReference type="AlphaFoldDB" id="A0A2A4XIB4"/>
<feature type="transmembrane region" description="Helical" evidence="7">
    <location>
        <begin position="20"/>
        <end position="43"/>
    </location>
</feature>
<comment type="subunit">
    <text evidence="7">Homoheptamer.</text>
</comment>